<sequence length="197" mass="20050">MNPRPTALITPAELTDRLAGDTTPTLVDVRTPAEYETAHIPGSINIPLPVVTEHATVLAAELDGPVVLVCQAGTRARTAHTALAAAGAQQLSVLDGGVAAHTATGQPVRRGRARWALERQVRLVAGGLVATSILASLRFPKARFLAGGIGAGLATAAITDTCAMGAALSRLPYNRGGRAVTLPDAVQVLRASGSAAS</sequence>
<dbReference type="EMBL" id="FRDM01000008">
    <property type="protein sequence ID" value="SHN73460.1"/>
    <property type="molecule type" value="Genomic_DNA"/>
</dbReference>
<accession>A0A1M7TS01</accession>
<dbReference type="Gene3D" id="6.10.140.1340">
    <property type="match status" value="1"/>
</dbReference>
<dbReference type="PROSITE" id="PS50206">
    <property type="entry name" value="RHODANESE_3"/>
    <property type="match status" value="1"/>
</dbReference>
<evidence type="ECO:0000259" key="1">
    <source>
        <dbReference type="PROSITE" id="PS50206"/>
    </source>
</evidence>
<dbReference type="CDD" id="cd00158">
    <property type="entry name" value="RHOD"/>
    <property type="match status" value="1"/>
</dbReference>
<name>A0A1M7TS01_9ACTN</name>
<dbReference type="SUPFAM" id="SSF52821">
    <property type="entry name" value="Rhodanese/Cell cycle control phosphatase"/>
    <property type="match status" value="1"/>
</dbReference>
<reference evidence="2 3" key="1">
    <citation type="submission" date="2016-12" db="EMBL/GenBank/DDBJ databases">
        <authorList>
            <person name="Song W.-J."/>
            <person name="Kurnit D.M."/>
        </authorList>
    </citation>
    <scope>NUCLEOTIDE SEQUENCE [LARGE SCALE GENOMIC DNA]</scope>
    <source>
        <strain evidence="2 3">DSM 43162</strain>
    </source>
</reference>
<organism evidence="2 3">
    <name type="scientific">Geodermatophilus obscurus</name>
    <dbReference type="NCBI Taxonomy" id="1861"/>
    <lineage>
        <taxon>Bacteria</taxon>
        <taxon>Bacillati</taxon>
        <taxon>Actinomycetota</taxon>
        <taxon>Actinomycetes</taxon>
        <taxon>Geodermatophilales</taxon>
        <taxon>Geodermatophilaceae</taxon>
        <taxon>Geodermatophilus</taxon>
    </lineage>
</organism>
<dbReference type="Proteomes" id="UP000184428">
    <property type="component" value="Unassembled WGS sequence"/>
</dbReference>
<dbReference type="Gene3D" id="3.40.250.10">
    <property type="entry name" value="Rhodanese-like domain"/>
    <property type="match status" value="1"/>
</dbReference>
<evidence type="ECO:0000313" key="3">
    <source>
        <dbReference type="Proteomes" id="UP000184428"/>
    </source>
</evidence>
<dbReference type="SMART" id="SM00450">
    <property type="entry name" value="RHOD"/>
    <property type="match status" value="1"/>
</dbReference>
<dbReference type="InterPro" id="IPR001763">
    <property type="entry name" value="Rhodanese-like_dom"/>
</dbReference>
<gene>
    <name evidence="2" type="ORF">SAMN05660350_02116</name>
</gene>
<evidence type="ECO:0000313" key="2">
    <source>
        <dbReference type="EMBL" id="SHN73460.1"/>
    </source>
</evidence>
<dbReference type="InterPro" id="IPR036873">
    <property type="entry name" value="Rhodanese-like_dom_sf"/>
</dbReference>
<dbReference type="Pfam" id="PF00581">
    <property type="entry name" value="Rhodanese"/>
    <property type="match status" value="1"/>
</dbReference>
<keyword evidence="2" id="KW-0808">Transferase</keyword>
<dbReference type="PANTHER" id="PTHR43031">
    <property type="entry name" value="FAD-DEPENDENT OXIDOREDUCTASE"/>
    <property type="match status" value="1"/>
</dbReference>
<dbReference type="RefSeq" id="WP_072917650.1">
    <property type="nucleotide sequence ID" value="NZ_FRDM01000008.1"/>
</dbReference>
<dbReference type="AlphaFoldDB" id="A0A1M7TS01"/>
<dbReference type="PANTHER" id="PTHR43031:SF1">
    <property type="entry name" value="PYRIDINE NUCLEOTIDE-DISULPHIDE OXIDOREDUCTASE"/>
    <property type="match status" value="1"/>
</dbReference>
<dbReference type="GO" id="GO:0016740">
    <property type="term" value="F:transferase activity"/>
    <property type="evidence" value="ECO:0007669"/>
    <property type="project" value="UniProtKB-KW"/>
</dbReference>
<protein>
    <submittedName>
        <fullName evidence="2">Rhodanese-related sulfurtransferase</fullName>
    </submittedName>
</protein>
<proteinExistence type="predicted"/>
<dbReference type="InterPro" id="IPR050229">
    <property type="entry name" value="GlpE_sulfurtransferase"/>
</dbReference>
<feature type="domain" description="Rhodanese" evidence="1">
    <location>
        <begin position="20"/>
        <end position="110"/>
    </location>
</feature>